<evidence type="ECO:0000313" key="1">
    <source>
        <dbReference type="EMBL" id="RMC08649.1"/>
    </source>
</evidence>
<organism evidence="1 2">
    <name type="scientific">Hirundo rustica rustica</name>
    <dbReference type="NCBI Taxonomy" id="333673"/>
    <lineage>
        <taxon>Eukaryota</taxon>
        <taxon>Metazoa</taxon>
        <taxon>Chordata</taxon>
        <taxon>Craniata</taxon>
        <taxon>Vertebrata</taxon>
        <taxon>Euteleostomi</taxon>
        <taxon>Archelosauria</taxon>
        <taxon>Archosauria</taxon>
        <taxon>Dinosauria</taxon>
        <taxon>Saurischia</taxon>
        <taxon>Theropoda</taxon>
        <taxon>Coelurosauria</taxon>
        <taxon>Aves</taxon>
        <taxon>Neognathae</taxon>
        <taxon>Neoaves</taxon>
        <taxon>Telluraves</taxon>
        <taxon>Australaves</taxon>
        <taxon>Passeriformes</taxon>
        <taxon>Sylvioidea</taxon>
        <taxon>Hirundinidae</taxon>
        <taxon>Hirundo</taxon>
    </lineage>
</organism>
<keyword evidence="2" id="KW-1185">Reference proteome</keyword>
<gene>
    <name evidence="1" type="ORF">DUI87_14897</name>
</gene>
<comment type="caution">
    <text evidence="1">The sequence shown here is derived from an EMBL/GenBank/DDBJ whole genome shotgun (WGS) entry which is preliminary data.</text>
</comment>
<dbReference type="AlphaFoldDB" id="A0A3M0K657"/>
<proteinExistence type="predicted"/>
<accession>A0A3M0K657</accession>
<evidence type="ECO:0000313" key="2">
    <source>
        <dbReference type="Proteomes" id="UP000269221"/>
    </source>
</evidence>
<name>A0A3M0K657_HIRRU</name>
<protein>
    <submittedName>
        <fullName evidence="1">Uncharacterized protein</fullName>
    </submittedName>
</protein>
<reference evidence="1 2" key="1">
    <citation type="submission" date="2018-07" db="EMBL/GenBank/DDBJ databases">
        <title>A high quality draft genome assembly of the barn swallow (H. rustica rustica).</title>
        <authorList>
            <person name="Formenti G."/>
            <person name="Chiara M."/>
            <person name="Poveda L."/>
            <person name="Francoijs K.-J."/>
            <person name="Bonisoli-Alquati A."/>
            <person name="Canova L."/>
            <person name="Gianfranceschi L."/>
            <person name="Horner D.S."/>
            <person name="Saino N."/>
        </authorList>
    </citation>
    <scope>NUCLEOTIDE SEQUENCE [LARGE SCALE GENOMIC DNA]</scope>
    <source>
        <strain evidence="1">Chelidonia</strain>
        <tissue evidence="1">Blood</tissue>
    </source>
</reference>
<dbReference type="EMBL" id="QRBI01000117">
    <property type="protein sequence ID" value="RMC08649.1"/>
    <property type="molecule type" value="Genomic_DNA"/>
</dbReference>
<dbReference type="Proteomes" id="UP000269221">
    <property type="component" value="Unassembled WGS sequence"/>
</dbReference>
<sequence length="73" mass="7981">MRNISLFLISPQCCIFHPILRGKAEAETDSANRSRSETERAGFTLSRIPLWVISGFSGDHIVPRNGQNPVGAG</sequence>